<proteinExistence type="inferred from homology"/>
<evidence type="ECO:0000313" key="4">
    <source>
        <dbReference type="EMBL" id="ASY11091.1"/>
    </source>
</evidence>
<dbReference type="Proteomes" id="UP000217144">
    <property type="component" value="Chromosome"/>
</dbReference>
<keyword evidence="5" id="KW-1185">Reference proteome</keyword>
<feature type="domain" description="Gfo/Idh/MocA-like oxidoreductase C-terminal" evidence="3">
    <location>
        <begin position="126"/>
        <end position="348"/>
    </location>
</feature>
<dbReference type="InterPro" id="IPR036291">
    <property type="entry name" value="NAD(P)-bd_dom_sf"/>
</dbReference>
<dbReference type="SUPFAM" id="SSF51735">
    <property type="entry name" value="NAD(P)-binding Rossmann-fold domains"/>
    <property type="match status" value="1"/>
</dbReference>
<reference evidence="4 5" key="1">
    <citation type="submission" date="2016-07" db="EMBL/GenBank/DDBJ databases">
        <title>High microdiversification within the ubiquitous acI lineage of Actinobacteria.</title>
        <authorList>
            <person name="Neuenschwander S.M."/>
            <person name="Salcher M."/>
            <person name="Ghai R."/>
            <person name="Pernthaler J."/>
        </authorList>
    </citation>
    <scope>NUCLEOTIDE SEQUENCE [LARGE SCALE GENOMIC DNA]</scope>
    <source>
        <strain evidence="4">MMS-21-148</strain>
    </source>
</reference>
<dbReference type="GO" id="GO:0000166">
    <property type="term" value="F:nucleotide binding"/>
    <property type="evidence" value="ECO:0007669"/>
    <property type="project" value="InterPro"/>
</dbReference>
<evidence type="ECO:0000259" key="3">
    <source>
        <dbReference type="Pfam" id="PF02894"/>
    </source>
</evidence>
<evidence type="ECO:0000313" key="5">
    <source>
        <dbReference type="Proteomes" id="UP000217144"/>
    </source>
</evidence>
<dbReference type="Gene3D" id="3.30.360.10">
    <property type="entry name" value="Dihydrodipicolinate Reductase, domain 2"/>
    <property type="match status" value="1"/>
</dbReference>
<organism evidence="4 5">
    <name type="scientific">Candidatus Planktophila lacus</name>
    <dbReference type="NCBI Taxonomy" id="1884913"/>
    <lineage>
        <taxon>Bacteria</taxon>
        <taxon>Bacillati</taxon>
        <taxon>Actinomycetota</taxon>
        <taxon>Actinomycetes</taxon>
        <taxon>Candidatus Nanopelagicales</taxon>
        <taxon>Candidatus Nanopelagicaceae</taxon>
        <taxon>Candidatus Planktophila</taxon>
    </lineage>
</organism>
<dbReference type="KEGG" id="plan:A1s21148_06295"/>
<accession>A0AAD0E4W8</accession>
<dbReference type="PANTHER" id="PTHR43593:SF1">
    <property type="entry name" value="INOSITOL 2-DEHYDROGENASE"/>
    <property type="match status" value="1"/>
</dbReference>
<dbReference type="InterPro" id="IPR000683">
    <property type="entry name" value="Gfo/Idh/MocA-like_OxRdtase_N"/>
</dbReference>
<evidence type="ECO:0000259" key="2">
    <source>
        <dbReference type="Pfam" id="PF01408"/>
    </source>
</evidence>
<dbReference type="InterPro" id="IPR050424">
    <property type="entry name" value="Gfo-Idh-MocA_inositol_DH"/>
</dbReference>
<feature type="domain" description="Gfo/Idh/MocA-like oxidoreductase N-terminal" evidence="2">
    <location>
        <begin position="1"/>
        <end position="108"/>
    </location>
</feature>
<dbReference type="EMBL" id="CP016769">
    <property type="protein sequence ID" value="ASY11091.1"/>
    <property type="molecule type" value="Genomic_DNA"/>
</dbReference>
<evidence type="ECO:0000256" key="1">
    <source>
        <dbReference type="ARBA" id="ARBA00010928"/>
    </source>
</evidence>
<dbReference type="SUPFAM" id="SSF55347">
    <property type="entry name" value="Glyceraldehyde-3-phosphate dehydrogenase-like, C-terminal domain"/>
    <property type="match status" value="1"/>
</dbReference>
<dbReference type="InterPro" id="IPR004104">
    <property type="entry name" value="Gfo/Idh/MocA-like_OxRdtase_C"/>
</dbReference>
<dbReference type="Gene3D" id="3.40.50.720">
    <property type="entry name" value="NAD(P)-binding Rossmann-like Domain"/>
    <property type="match status" value="1"/>
</dbReference>
<dbReference type="PANTHER" id="PTHR43593">
    <property type="match status" value="1"/>
</dbReference>
<name>A0AAD0E4W8_9ACTN</name>
<gene>
    <name evidence="4" type="ORF">A1s21148_06295</name>
</gene>
<dbReference type="Pfam" id="PF02894">
    <property type="entry name" value="GFO_IDH_MocA_C"/>
    <property type="match status" value="1"/>
</dbReference>
<dbReference type="AlphaFoldDB" id="A0AAD0E4W8"/>
<dbReference type="Pfam" id="PF01408">
    <property type="entry name" value="GFO_IDH_MocA"/>
    <property type="match status" value="1"/>
</dbReference>
<comment type="similarity">
    <text evidence="1">Belongs to the Gfo/Idh/MocA family.</text>
</comment>
<sequence length="353" mass="38856">MGREHISNIKVMGGAVVTAISDPHQPSIEAALQMVPGAKVFSDHRALLDSGLIDAVVIATPNDTHAEVLKVALATDLAVFVEKPLATTVEDLKSILSWDEKRSALTWMGLEYRFMPPVTEAIARAKEGEAGKIHQISIREHREPFYPKVDSWNRFTERTGGTLVEKCCHYFNLMDLVIGEQPIRVFASGGQSVNHLNEKYEGRQANMLDNAYVILEYASGARGMLDLCMFGEGSFDKEILTIIGDQGKIESFLPSQIVKASRRDSVGNLDNWASGASRARGSETKIVHNYDVKYMGHHYGASYIEHTKFRDAILNSTAAEVTLLDGVTSVVTGLAAHKSINEGRVVEIKELWG</sequence>
<protein>
    <submittedName>
        <fullName evidence="4">Dehydrogenase</fullName>
    </submittedName>
</protein>